<dbReference type="EMBL" id="CM055104">
    <property type="protein sequence ID" value="KAJ7534528.1"/>
    <property type="molecule type" value="Genomic_DNA"/>
</dbReference>
<evidence type="ECO:0000313" key="2">
    <source>
        <dbReference type="Proteomes" id="UP001162992"/>
    </source>
</evidence>
<reference evidence="2" key="1">
    <citation type="journal article" date="2024" name="Proc. Natl. Acad. Sci. U.S.A.">
        <title>Extraordinary preservation of gene collinearity over three hundred million years revealed in homosporous lycophytes.</title>
        <authorList>
            <person name="Li C."/>
            <person name="Wickell D."/>
            <person name="Kuo L.Y."/>
            <person name="Chen X."/>
            <person name="Nie B."/>
            <person name="Liao X."/>
            <person name="Peng D."/>
            <person name="Ji J."/>
            <person name="Jenkins J."/>
            <person name="Williams M."/>
            <person name="Shu S."/>
            <person name="Plott C."/>
            <person name="Barry K."/>
            <person name="Rajasekar S."/>
            <person name="Grimwood J."/>
            <person name="Han X."/>
            <person name="Sun S."/>
            <person name="Hou Z."/>
            <person name="He W."/>
            <person name="Dai G."/>
            <person name="Sun C."/>
            <person name="Schmutz J."/>
            <person name="Leebens-Mack J.H."/>
            <person name="Li F.W."/>
            <person name="Wang L."/>
        </authorList>
    </citation>
    <scope>NUCLEOTIDE SEQUENCE [LARGE SCALE GENOMIC DNA]</scope>
    <source>
        <strain evidence="2">cv. PW_Plant_1</strain>
    </source>
</reference>
<accession>A0ACC2BXL9</accession>
<keyword evidence="2" id="KW-1185">Reference proteome</keyword>
<organism evidence="1 2">
    <name type="scientific">Diphasiastrum complanatum</name>
    <name type="common">Issler's clubmoss</name>
    <name type="synonym">Lycopodium complanatum</name>
    <dbReference type="NCBI Taxonomy" id="34168"/>
    <lineage>
        <taxon>Eukaryota</taxon>
        <taxon>Viridiplantae</taxon>
        <taxon>Streptophyta</taxon>
        <taxon>Embryophyta</taxon>
        <taxon>Tracheophyta</taxon>
        <taxon>Lycopodiopsida</taxon>
        <taxon>Lycopodiales</taxon>
        <taxon>Lycopodiaceae</taxon>
        <taxon>Lycopodioideae</taxon>
        <taxon>Diphasiastrum</taxon>
    </lineage>
</organism>
<proteinExistence type="predicted"/>
<dbReference type="Proteomes" id="UP001162992">
    <property type="component" value="Chromosome 13"/>
</dbReference>
<sequence>MEEGAPGESNHSLQFTAFLPKYESLEQFLEHFFSEYLVDEMAQRLLRDALAKNMIHSLKSLSMASPKALILSGFPAIFIDECNRFGIFNCEGKDDNLAAKPPSNVETGLTLRNAKTQSAPSKASQGVPYKRDTFNSQRAENWSLEEIMALIEAKQLEYGRSIKKRRPASAAWPAIANRIFQKNVQKTTYQCWTKWAKINKHFKKIYRYEKKNVSGDHESYWNLSRTTRKEKFLPPSFHKDIYNAIMVDNFKDDKEAEVAPPSKYMLRFLVLFSVRCL</sequence>
<name>A0ACC2BXL9_DIPCM</name>
<protein>
    <submittedName>
        <fullName evidence="1">Uncharacterized protein</fullName>
    </submittedName>
</protein>
<gene>
    <name evidence="1" type="ORF">O6H91_13G098000</name>
</gene>
<evidence type="ECO:0000313" key="1">
    <source>
        <dbReference type="EMBL" id="KAJ7534528.1"/>
    </source>
</evidence>
<comment type="caution">
    <text evidence="1">The sequence shown here is derived from an EMBL/GenBank/DDBJ whole genome shotgun (WGS) entry which is preliminary data.</text>
</comment>